<dbReference type="PROSITE" id="PS50994">
    <property type="entry name" value="INTEGRASE"/>
    <property type="match status" value="1"/>
</dbReference>
<dbReference type="InterPro" id="IPR012337">
    <property type="entry name" value="RNaseH-like_sf"/>
</dbReference>
<feature type="domain" description="Integrase catalytic" evidence="1">
    <location>
        <begin position="34"/>
        <end position="196"/>
    </location>
</feature>
<protein>
    <recommendedName>
        <fullName evidence="1">Integrase catalytic domain-containing protein</fullName>
    </recommendedName>
</protein>
<proteinExistence type="predicted"/>
<evidence type="ECO:0000313" key="2">
    <source>
        <dbReference type="EMBL" id="VUX56160.1"/>
    </source>
</evidence>
<reference evidence="2" key="1">
    <citation type="submission" date="2019-07" db="EMBL/GenBank/DDBJ databases">
        <authorList>
            <person name="Weber M."/>
            <person name="Kostadinov I."/>
            <person name="Kostadinov D I."/>
        </authorList>
    </citation>
    <scope>NUCLEOTIDE SEQUENCE</scope>
    <source>
        <strain evidence="2">Gfbio:sag-sample-m06:053724c1-46a9-4a36-b237-ea2bf867836b</strain>
    </source>
</reference>
<dbReference type="SUPFAM" id="SSF53098">
    <property type="entry name" value="Ribonuclease H-like"/>
    <property type="match status" value="1"/>
</dbReference>
<dbReference type="AlphaFoldDB" id="A0A7D9D2L3"/>
<dbReference type="InterPro" id="IPR036397">
    <property type="entry name" value="RNaseH_sf"/>
</dbReference>
<sequence length="221" mass="25355">MFGLEIDKDVIRCVLAKHYHPNPGAYGPSWLTVLGHTKDSLWSIDLFRCEPLILKSHWVLVVMDQFTRRIIGIGVHAGNVDGPSLCRMFNHAICGAGSPKYISSDNDPLFRFHRWKANLRILETTEAKTVPHLPVSQPFVERLIGTIRREYLDLVPFWNARDLESKLVGFRDFYNDQRSHYALDGDTLSEKTGKIRPKVADLDSYRWQSHCRGLYHLPVAA</sequence>
<dbReference type="InterPro" id="IPR001584">
    <property type="entry name" value="Integrase_cat-core"/>
</dbReference>
<name>A0A7D9D2L3_9GAMM</name>
<dbReference type="Pfam" id="PF13683">
    <property type="entry name" value="rve_3"/>
    <property type="match status" value="1"/>
</dbReference>
<dbReference type="EMBL" id="LR633967">
    <property type="protein sequence ID" value="VUX56160.1"/>
    <property type="molecule type" value="Genomic_DNA"/>
</dbReference>
<accession>A0A7D9D2L3</accession>
<evidence type="ECO:0000259" key="1">
    <source>
        <dbReference type="PROSITE" id="PS50994"/>
    </source>
</evidence>
<dbReference type="Gene3D" id="3.30.420.10">
    <property type="entry name" value="Ribonuclease H-like superfamily/Ribonuclease H"/>
    <property type="match status" value="1"/>
</dbReference>
<dbReference type="GO" id="GO:0003676">
    <property type="term" value="F:nucleic acid binding"/>
    <property type="evidence" value="ECO:0007669"/>
    <property type="project" value="InterPro"/>
</dbReference>
<dbReference type="GO" id="GO:0015074">
    <property type="term" value="P:DNA integration"/>
    <property type="evidence" value="ECO:0007669"/>
    <property type="project" value="InterPro"/>
</dbReference>
<gene>
    <name evidence="2" type="ORF">JTBM06_V1_350006</name>
</gene>
<organism evidence="2">
    <name type="scientific">uncultured Woeseiaceae bacterium</name>
    <dbReference type="NCBI Taxonomy" id="1983305"/>
    <lineage>
        <taxon>Bacteria</taxon>
        <taxon>Pseudomonadati</taxon>
        <taxon>Pseudomonadota</taxon>
        <taxon>Gammaproteobacteria</taxon>
        <taxon>Woeseiales</taxon>
        <taxon>Woeseiaceae</taxon>
        <taxon>environmental samples</taxon>
    </lineage>
</organism>